<dbReference type="EMBL" id="LT629740">
    <property type="protein sequence ID" value="SDT57259.1"/>
    <property type="molecule type" value="Genomic_DNA"/>
</dbReference>
<dbReference type="AlphaFoldDB" id="A0A1H2BH80"/>
<evidence type="ECO:0000313" key="3">
    <source>
        <dbReference type="EMBL" id="SDT57259.1"/>
    </source>
</evidence>
<dbReference type="STRING" id="652787.SAMN05216490_4107"/>
<dbReference type="OrthoDB" id="9799612at2"/>
<dbReference type="Pfam" id="PF00561">
    <property type="entry name" value="Abhydrolase_1"/>
    <property type="match status" value="1"/>
</dbReference>
<dbReference type="SUPFAM" id="SSF53474">
    <property type="entry name" value="alpha/beta-Hydrolases"/>
    <property type="match status" value="1"/>
</dbReference>
<evidence type="ECO:0000313" key="4">
    <source>
        <dbReference type="Proteomes" id="UP000199679"/>
    </source>
</evidence>
<dbReference type="InterPro" id="IPR029058">
    <property type="entry name" value="AB_hydrolase_fold"/>
</dbReference>
<sequence length="304" mass="34232">MISANETFNGSFPFTPNFSIAPGFKMHYVDEGKGPVIVCLHGEPTWGYLFRHLIHQLSGTHRVIVPDHMGFGKSETPADRTYWLQDHINNLEKFILDLNLHDITLIINDFGGPVGMGFAARHPERVVRIISVNGPTPFGQPDLGQLFEANMKVSPWFQWILQAEKNGNLESVLNELHYNILSTLKLNGFEQNDLITDEWLKAYRSPFTSSGECLGAIGWAKGLAGGKHQFEEPTQQVKVQIGKLPAMAIWGKADRTLQSRYFLPLFQSVFPEGLIYELEKAGHYSLEDAPEVIGLLIRQFIQLT</sequence>
<organism evidence="3 4">
    <name type="scientific">Mucilaginibacter mallensis</name>
    <dbReference type="NCBI Taxonomy" id="652787"/>
    <lineage>
        <taxon>Bacteria</taxon>
        <taxon>Pseudomonadati</taxon>
        <taxon>Bacteroidota</taxon>
        <taxon>Sphingobacteriia</taxon>
        <taxon>Sphingobacteriales</taxon>
        <taxon>Sphingobacteriaceae</taxon>
        <taxon>Mucilaginibacter</taxon>
    </lineage>
</organism>
<keyword evidence="1" id="KW-0378">Hydrolase</keyword>
<dbReference type="InterPro" id="IPR000073">
    <property type="entry name" value="AB_hydrolase_1"/>
</dbReference>
<reference evidence="3 4" key="1">
    <citation type="submission" date="2016-10" db="EMBL/GenBank/DDBJ databases">
        <authorList>
            <person name="de Groot N.N."/>
        </authorList>
    </citation>
    <scope>NUCLEOTIDE SEQUENCE [LARGE SCALE GENOMIC DNA]</scope>
    <source>
        <strain evidence="3 4">MP1X4</strain>
    </source>
</reference>
<dbReference type="Gene3D" id="3.40.50.1820">
    <property type="entry name" value="alpha/beta hydrolase"/>
    <property type="match status" value="1"/>
</dbReference>
<dbReference type="PANTHER" id="PTHR43329">
    <property type="entry name" value="EPOXIDE HYDROLASE"/>
    <property type="match status" value="1"/>
</dbReference>
<dbReference type="PRINTS" id="PR00111">
    <property type="entry name" value="ABHYDROLASE"/>
</dbReference>
<name>A0A1H2BH80_MUCMA</name>
<dbReference type="Proteomes" id="UP000199679">
    <property type="component" value="Chromosome I"/>
</dbReference>
<evidence type="ECO:0000256" key="1">
    <source>
        <dbReference type="ARBA" id="ARBA00022801"/>
    </source>
</evidence>
<gene>
    <name evidence="3" type="ORF">SAMN05216490_4107</name>
</gene>
<keyword evidence="4" id="KW-1185">Reference proteome</keyword>
<dbReference type="RefSeq" id="WP_091377419.1">
    <property type="nucleotide sequence ID" value="NZ_LT629740.1"/>
</dbReference>
<protein>
    <submittedName>
        <fullName evidence="3">Haloalkane dehalogenase</fullName>
    </submittedName>
</protein>
<dbReference type="InterPro" id="IPR000639">
    <property type="entry name" value="Epox_hydrolase-like"/>
</dbReference>
<evidence type="ECO:0000259" key="2">
    <source>
        <dbReference type="Pfam" id="PF00561"/>
    </source>
</evidence>
<proteinExistence type="predicted"/>
<accession>A0A1H2BH80</accession>
<feature type="domain" description="AB hydrolase-1" evidence="2">
    <location>
        <begin position="35"/>
        <end position="290"/>
    </location>
</feature>
<dbReference type="GO" id="GO:0016787">
    <property type="term" value="F:hydrolase activity"/>
    <property type="evidence" value="ECO:0007669"/>
    <property type="project" value="UniProtKB-KW"/>
</dbReference>
<dbReference type="PRINTS" id="PR00412">
    <property type="entry name" value="EPOXHYDRLASE"/>
</dbReference>